<dbReference type="AlphaFoldDB" id="A0A0R0A907"/>
<dbReference type="GO" id="GO:0044781">
    <property type="term" value="P:bacterial-type flagellum organization"/>
    <property type="evidence" value="ECO:0007669"/>
    <property type="project" value="UniProtKB-KW"/>
</dbReference>
<dbReference type="GO" id="GO:0045892">
    <property type="term" value="P:negative regulation of DNA-templated transcription"/>
    <property type="evidence" value="ECO:0007669"/>
    <property type="project" value="InterPro"/>
</dbReference>
<comment type="caution">
    <text evidence="10">The sequence shown here is derived from an EMBL/GenBank/DDBJ whole genome shotgun (WGS) entry which is preliminary data.</text>
</comment>
<keyword evidence="11" id="KW-1185">Reference proteome</keyword>
<keyword evidence="4" id="KW-1005">Bacterial flagellum biogenesis</keyword>
<keyword evidence="3" id="KW-0678">Repressor</keyword>
<evidence type="ECO:0000256" key="6">
    <source>
        <dbReference type="ARBA" id="ARBA00023163"/>
    </source>
</evidence>
<dbReference type="RefSeq" id="WP_057648764.1">
    <property type="nucleotide sequence ID" value="NZ_LLXU01000122.1"/>
</dbReference>
<evidence type="ECO:0000256" key="4">
    <source>
        <dbReference type="ARBA" id="ARBA00022795"/>
    </source>
</evidence>
<reference evidence="10 11" key="1">
    <citation type="submission" date="2015-10" db="EMBL/GenBank/DDBJ databases">
        <title>Genome sequencing and analysis of members of genus Stenotrophomonas.</title>
        <authorList>
            <person name="Patil P.P."/>
            <person name="Midha S."/>
            <person name="Patil P.B."/>
        </authorList>
    </citation>
    <scope>NUCLEOTIDE SEQUENCE [LARGE SCALE GENOMIC DNA]</scope>
    <source>
        <strain evidence="10 11">JCM 16536</strain>
    </source>
</reference>
<dbReference type="InterPro" id="IPR007412">
    <property type="entry name" value="FlgM"/>
</dbReference>
<dbReference type="SUPFAM" id="SSF101498">
    <property type="entry name" value="Anti-sigma factor FlgM"/>
    <property type="match status" value="1"/>
</dbReference>
<sequence>MTQKIEGSLPAAATLRTGTVAGKISSAGADRSGAASAIEASDSLRLTGEATGLQTLQKELSSAPAIDQGRVQAVRDALQNGSYQINPDAIASRMIDMDQQLAG</sequence>
<evidence type="ECO:0000256" key="5">
    <source>
        <dbReference type="ARBA" id="ARBA00023015"/>
    </source>
</evidence>
<evidence type="ECO:0000256" key="2">
    <source>
        <dbReference type="ARBA" id="ARBA00017823"/>
    </source>
</evidence>
<name>A0A0R0A907_9GAMM</name>
<keyword evidence="6" id="KW-0804">Transcription</keyword>
<evidence type="ECO:0000256" key="7">
    <source>
        <dbReference type="ARBA" id="ARBA00024739"/>
    </source>
</evidence>
<evidence type="ECO:0000256" key="3">
    <source>
        <dbReference type="ARBA" id="ARBA00022491"/>
    </source>
</evidence>
<evidence type="ECO:0000256" key="1">
    <source>
        <dbReference type="ARBA" id="ARBA00005322"/>
    </source>
</evidence>
<keyword evidence="10" id="KW-0969">Cilium</keyword>
<keyword evidence="10" id="KW-0966">Cell projection</keyword>
<dbReference type="Pfam" id="PF04316">
    <property type="entry name" value="FlgM"/>
    <property type="match status" value="1"/>
</dbReference>
<proteinExistence type="inferred from homology"/>
<keyword evidence="10" id="KW-0282">Flagellum</keyword>
<dbReference type="OrthoDB" id="7063735at2"/>
<evidence type="ECO:0000256" key="8">
    <source>
        <dbReference type="ARBA" id="ARBA00030117"/>
    </source>
</evidence>
<dbReference type="InterPro" id="IPR035890">
    <property type="entry name" value="Anti-sigma-28_factor_FlgM_sf"/>
</dbReference>
<evidence type="ECO:0000313" key="10">
    <source>
        <dbReference type="EMBL" id="KRG38286.1"/>
    </source>
</evidence>
<keyword evidence="5" id="KW-0805">Transcription regulation</keyword>
<accession>A0A0R0A907</accession>
<comment type="function">
    <text evidence="7">Responsible for the coupling of flagellin expression to flagellar assembly by preventing expression of the flagellin genes when a component of the middle class of proteins is defective. It negatively regulates flagellar genes by inhibiting the activity of FliA by directly binding to FliA.</text>
</comment>
<evidence type="ECO:0000259" key="9">
    <source>
        <dbReference type="Pfam" id="PF04316"/>
    </source>
</evidence>
<dbReference type="InterPro" id="IPR031316">
    <property type="entry name" value="FlgM_C"/>
</dbReference>
<dbReference type="NCBIfam" id="TIGR03824">
    <property type="entry name" value="FlgM_jcvi"/>
    <property type="match status" value="1"/>
</dbReference>
<gene>
    <name evidence="10" type="ORF">ARC20_15090</name>
</gene>
<organism evidence="10 11">
    <name type="scientific">Stenotrophomonas panacihumi</name>
    <dbReference type="NCBI Taxonomy" id="676599"/>
    <lineage>
        <taxon>Bacteria</taxon>
        <taxon>Pseudomonadati</taxon>
        <taxon>Pseudomonadota</taxon>
        <taxon>Gammaproteobacteria</taxon>
        <taxon>Lysobacterales</taxon>
        <taxon>Lysobacteraceae</taxon>
        <taxon>Stenotrophomonas</taxon>
    </lineage>
</organism>
<evidence type="ECO:0000313" key="11">
    <source>
        <dbReference type="Proteomes" id="UP000051802"/>
    </source>
</evidence>
<protein>
    <recommendedName>
        <fullName evidence="2">Negative regulator of flagellin synthesis</fullName>
    </recommendedName>
    <alternativeName>
        <fullName evidence="8">Anti-sigma-28 factor</fullName>
    </alternativeName>
</protein>
<feature type="domain" description="Anti-sigma-28 factor FlgM C-terminal" evidence="9">
    <location>
        <begin position="42"/>
        <end position="96"/>
    </location>
</feature>
<dbReference type="EMBL" id="LLXU01000122">
    <property type="protein sequence ID" value="KRG38286.1"/>
    <property type="molecule type" value="Genomic_DNA"/>
</dbReference>
<dbReference type="STRING" id="676599.ARC20_15090"/>
<comment type="similarity">
    <text evidence="1">Belongs to the FlgM family.</text>
</comment>
<dbReference type="Proteomes" id="UP000051802">
    <property type="component" value="Unassembled WGS sequence"/>
</dbReference>